<keyword evidence="2" id="KW-0521">NADP</keyword>
<dbReference type="InterPro" id="IPR020471">
    <property type="entry name" value="AKR"/>
</dbReference>
<comment type="similarity">
    <text evidence="1">Belongs to the aldo/keto reductase family.</text>
</comment>
<dbReference type="OrthoDB" id="416253at2759"/>
<evidence type="ECO:0000256" key="4">
    <source>
        <dbReference type="SAM" id="SignalP"/>
    </source>
</evidence>
<dbReference type="PRINTS" id="PR00069">
    <property type="entry name" value="ALDKETRDTASE"/>
</dbReference>
<evidence type="ECO:0000313" key="6">
    <source>
        <dbReference type="EMBL" id="KAF2424920.1"/>
    </source>
</evidence>
<feature type="signal peptide" evidence="4">
    <location>
        <begin position="1"/>
        <end position="17"/>
    </location>
</feature>
<dbReference type="PANTHER" id="PTHR43827">
    <property type="entry name" value="2,5-DIKETO-D-GLUCONIC ACID REDUCTASE"/>
    <property type="match status" value="1"/>
</dbReference>
<dbReference type="Pfam" id="PF00248">
    <property type="entry name" value="Aldo_ket_red"/>
    <property type="match status" value="1"/>
</dbReference>
<feature type="chain" id="PRO_5040253672" evidence="4">
    <location>
        <begin position="18"/>
        <end position="340"/>
    </location>
</feature>
<gene>
    <name evidence="6" type="ORF">EJ08DRAFT_700560</name>
</gene>
<comment type="caution">
    <text evidence="6">The sequence shown here is derived from an EMBL/GenBank/DDBJ whole genome shotgun (WGS) entry which is preliminary data.</text>
</comment>
<evidence type="ECO:0000256" key="2">
    <source>
        <dbReference type="ARBA" id="ARBA00022857"/>
    </source>
</evidence>
<dbReference type="PANTHER" id="PTHR43827:SF3">
    <property type="entry name" value="NADP-DEPENDENT OXIDOREDUCTASE DOMAIN-CONTAINING PROTEIN"/>
    <property type="match status" value="1"/>
</dbReference>
<dbReference type="Gene3D" id="3.20.20.100">
    <property type="entry name" value="NADP-dependent oxidoreductase domain"/>
    <property type="match status" value="2"/>
</dbReference>
<sequence>MRSVFVTLFVFVGHGFSQRFSAPIPPKSSQLNEIPQLGLGTWYMFGDNATEAVAQAIVSGYGHIHCAKAHEKEEFALKDTLGELGLDYLDLFLVPWPKGNSTGKTTFDYISAYKGMEELVQPKIGTRFVGISNFNPTQWTELLKVATIKPKVHQFELYPYLQQPDYLKTNLDLAPLGNTNPVYSQGYYGTTAKSQTPILAHTTITSTAKDRECTPAQVVLAWKVQRKVIVIPKATAVAHQQENTATLKNCKLGDADVKKTEDTKVDLRVIALPCRDMEFHCFDGMAGAPFCKLQTITQEKYQTYLGIHGVCSSPNWLARKLQCASTPGYALSKDRLPTEA</sequence>
<evidence type="ECO:0000259" key="5">
    <source>
        <dbReference type="Pfam" id="PF00248"/>
    </source>
</evidence>
<evidence type="ECO:0000256" key="1">
    <source>
        <dbReference type="ARBA" id="ARBA00007905"/>
    </source>
</evidence>
<dbReference type="InterPro" id="IPR036812">
    <property type="entry name" value="NAD(P)_OxRdtase_dom_sf"/>
</dbReference>
<dbReference type="AlphaFoldDB" id="A0A9P4NKL9"/>
<accession>A0A9P4NKL9</accession>
<dbReference type="InterPro" id="IPR023210">
    <property type="entry name" value="NADP_OxRdtase_dom"/>
</dbReference>
<organism evidence="6 7">
    <name type="scientific">Tothia fuscella</name>
    <dbReference type="NCBI Taxonomy" id="1048955"/>
    <lineage>
        <taxon>Eukaryota</taxon>
        <taxon>Fungi</taxon>
        <taxon>Dikarya</taxon>
        <taxon>Ascomycota</taxon>
        <taxon>Pezizomycotina</taxon>
        <taxon>Dothideomycetes</taxon>
        <taxon>Pleosporomycetidae</taxon>
        <taxon>Venturiales</taxon>
        <taxon>Cylindrosympodiaceae</taxon>
        <taxon>Tothia</taxon>
    </lineage>
</organism>
<dbReference type="EMBL" id="MU007072">
    <property type="protein sequence ID" value="KAF2424920.1"/>
    <property type="molecule type" value="Genomic_DNA"/>
</dbReference>
<evidence type="ECO:0000313" key="7">
    <source>
        <dbReference type="Proteomes" id="UP000800235"/>
    </source>
</evidence>
<dbReference type="GO" id="GO:0016616">
    <property type="term" value="F:oxidoreductase activity, acting on the CH-OH group of donors, NAD or NADP as acceptor"/>
    <property type="evidence" value="ECO:0007669"/>
    <property type="project" value="UniProtKB-ARBA"/>
</dbReference>
<dbReference type="CDD" id="cd19071">
    <property type="entry name" value="AKR_AKR1-5-like"/>
    <property type="match status" value="1"/>
</dbReference>
<keyword evidence="7" id="KW-1185">Reference proteome</keyword>
<proteinExistence type="inferred from homology"/>
<keyword evidence="4" id="KW-0732">Signal</keyword>
<protein>
    <submittedName>
        <fullName evidence="6">Aldo/keto reductase</fullName>
    </submittedName>
</protein>
<evidence type="ECO:0000256" key="3">
    <source>
        <dbReference type="ARBA" id="ARBA00023002"/>
    </source>
</evidence>
<dbReference type="SUPFAM" id="SSF51430">
    <property type="entry name" value="NAD(P)-linked oxidoreductase"/>
    <property type="match status" value="1"/>
</dbReference>
<name>A0A9P4NKL9_9PEZI</name>
<dbReference type="Proteomes" id="UP000800235">
    <property type="component" value="Unassembled WGS sequence"/>
</dbReference>
<reference evidence="6" key="1">
    <citation type="journal article" date="2020" name="Stud. Mycol.">
        <title>101 Dothideomycetes genomes: a test case for predicting lifestyles and emergence of pathogens.</title>
        <authorList>
            <person name="Haridas S."/>
            <person name="Albert R."/>
            <person name="Binder M."/>
            <person name="Bloem J."/>
            <person name="Labutti K."/>
            <person name="Salamov A."/>
            <person name="Andreopoulos B."/>
            <person name="Baker S."/>
            <person name="Barry K."/>
            <person name="Bills G."/>
            <person name="Bluhm B."/>
            <person name="Cannon C."/>
            <person name="Castanera R."/>
            <person name="Culley D."/>
            <person name="Daum C."/>
            <person name="Ezra D."/>
            <person name="Gonzalez J."/>
            <person name="Henrissat B."/>
            <person name="Kuo A."/>
            <person name="Liang C."/>
            <person name="Lipzen A."/>
            <person name="Lutzoni F."/>
            <person name="Magnuson J."/>
            <person name="Mondo S."/>
            <person name="Nolan M."/>
            <person name="Ohm R."/>
            <person name="Pangilinan J."/>
            <person name="Park H.-J."/>
            <person name="Ramirez L."/>
            <person name="Alfaro M."/>
            <person name="Sun H."/>
            <person name="Tritt A."/>
            <person name="Yoshinaga Y."/>
            <person name="Zwiers L.-H."/>
            <person name="Turgeon B."/>
            <person name="Goodwin S."/>
            <person name="Spatafora J."/>
            <person name="Crous P."/>
            <person name="Grigoriev I."/>
        </authorList>
    </citation>
    <scope>NUCLEOTIDE SEQUENCE</scope>
    <source>
        <strain evidence="6">CBS 130266</strain>
    </source>
</reference>
<keyword evidence="3" id="KW-0560">Oxidoreductase</keyword>
<feature type="domain" description="NADP-dependent oxidoreductase" evidence="5">
    <location>
        <begin position="77"/>
        <end position="261"/>
    </location>
</feature>